<dbReference type="Proteomes" id="UP000091820">
    <property type="component" value="Unassembled WGS sequence"/>
</dbReference>
<proteinExistence type="predicted"/>
<keyword evidence="3" id="KW-1185">Reference proteome</keyword>
<name>A0A1A9X239_9MUSC</name>
<organism evidence="2 3">
    <name type="scientific">Glossina brevipalpis</name>
    <dbReference type="NCBI Taxonomy" id="37001"/>
    <lineage>
        <taxon>Eukaryota</taxon>
        <taxon>Metazoa</taxon>
        <taxon>Ecdysozoa</taxon>
        <taxon>Arthropoda</taxon>
        <taxon>Hexapoda</taxon>
        <taxon>Insecta</taxon>
        <taxon>Pterygota</taxon>
        <taxon>Neoptera</taxon>
        <taxon>Endopterygota</taxon>
        <taxon>Diptera</taxon>
        <taxon>Brachycera</taxon>
        <taxon>Muscomorpha</taxon>
        <taxon>Hippoboscoidea</taxon>
        <taxon>Glossinidae</taxon>
        <taxon>Glossina</taxon>
    </lineage>
</organism>
<sequence length="345" mass="39403">MELISSNTDQTPNLDGCVAKISTTPQTETINLSKEEKQINIKALKSEEFGDLTYHALKEPPMLKQSVTQKSNMEDITASTNNAIVRKVSKNASNALQTCKAPTEVMPGGDLPNNMCECTKHPVRQLRKYPRSGLPLVDTKKFISKVNEVFLTSLIEIDHEDTCNIDLRMVTLQDWVKVLNKIIQFLIISVEKLGFDLAEQKRTQRWNNYCCRKESNELIKCHKDINSLLKVIQNVYYDNNWDIKDLSLETMSPSAIFGDIKKDFHPEKTQNADVLIVELVTKQEELESLKKQISFMENQKQNILEEIEVKDEVIKRLNSATLVAVPKSDVRSLLSYAIEFFSSKF</sequence>
<reference evidence="3" key="1">
    <citation type="submission" date="2014-03" db="EMBL/GenBank/DDBJ databases">
        <authorList>
            <person name="Aksoy S."/>
            <person name="Warren W."/>
            <person name="Wilson R.K."/>
        </authorList>
    </citation>
    <scope>NUCLEOTIDE SEQUENCE [LARGE SCALE GENOMIC DNA]</scope>
    <source>
        <strain evidence="3">IAEA</strain>
    </source>
</reference>
<dbReference type="AlphaFoldDB" id="A0A1A9X239"/>
<dbReference type="VEuPathDB" id="VectorBase:GBRI041410"/>
<feature type="coiled-coil region" evidence="1">
    <location>
        <begin position="272"/>
        <end position="306"/>
    </location>
</feature>
<evidence type="ECO:0000256" key="1">
    <source>
        <dbReference type="SAM" id="Coils"/>
    </source>
</evidence>
<accession>A0A1A9X239</accession>
<evidence type="ECO:0000313" key="3">
    <source>
        <dbReference type="Proteomes" id="UP000091820"/>
    </source>
</evidence>
<evidence type="ECO:0000313" key="2">
    <source>
        <dbReference type="EnsemblMetazoa" id="GBRI041410-PA"/>
    </source>
</evidence>
<keyword evidence="1" id="KW-0175">Coiled coil</keyword>
<dbReference type="EnsemblMetazoa" id="GBRI041410-RA">
    <property type="protein sequence ID" value="GBRI041410-PA"/>
    <property type="gene ID" value="GBRI041410"/>
</dbReference>
<dbReference type="STRING" id="37001.A0A1A9X239"/>
<reference evidence="2" key="2">
    <citation type="submission" date="2020-05" db="UniProtKB">
        <authorList>
            <consortium name="EnsemblMetazoa"/>
        </authorList>
    </citation>
    <scope>IDENTIFICATION</scope>
    <source>
        <strain evidence="2">IAEA</strain>
    </source>
</reference>
<protein>
    <submittedName>
        <fullName evidence="2">Uncharacterized protein</fullName>
    </submittedName>
</protein>